<keyword evidence="1" id="KW-0812">Transmembrane</keyword>
<sequence length="925" mass="100268">MRVKCVFLNFNTDLLNKCSNSIRRIYSEGLDRTNDKESKIKSRMFHGLLTILLYTTLVPIMDGLSQEASFTCAEDPNNSNVAVITFSLLKHDDTVHWVYAYNASTTSQASAYKMTACVANDSAVNNSATDPIQIIVKVDIIASAQTSPANSCGIHVETDPSTSVKTIRLRFRSQGFVDVVTSTDKFYEIACTSNNLQGQTVSTPGSKASSLDVVIVNEPQRRTQLKVLEKTTRKPLTQVTLGQEIFLSFEYDPGSVTEGPDNYGTEFYIGFLGNDPPGNEASTATLKLLVYPRYSRVTTFITVETKSGTETKSTNSTAAVEFTIPANMMGCSNEGEAEIVEKGVHVSATREVGVVAINSETKSLGYYTALPVDVLGTSYYAISYSTSAGSSEMMVIATEDNTRVNITIPASKFYSVKVLNSTYSPGNTVSITLNKRYVFHLAQKSESLTGYYIVADKPVSVISGNRVIAIGTNLSRADHLVDQLLPTTSQGNHFILFKAPPGVTDSRVTYYKVIAMENNTTLTKGDSNRTVLGTLAQAGNEKELQITTENYELFADKPIMVAQFLSSPISELKYDPAMTLIPSVKQWGNSYTFPAFDTGTGIVFVVKTSDLPKLVVNGNLVSLASTAVTGPDNTYKYAVVPNIGTGTYSFKINGSDTAVFLAVVYGYKDTETGGVYLPFGYRYTKLTDCTNTTAINGDLLDNDCDSLIDEEMVNGLDDDGDGLVDEDTVASARDNIDFMKIRPRNIQASGTANFTALTKAITGSNGCRQGTSGEPFYPAAECAKSAVSTADKVVIDCGLFESVRFEESNMIYFQAALDYCFSSTDPLCATICQPGAIGKRAANTDNVPTVNTSVLVTTTSGISGNSNADASNSSPNVNPAQCIQNTYILVILILVLIALVLSFTSAVYFFCKFKRERKKKEQYRS</sequence>
<name>A0AAE0VNJ6_9BIVA</name>
<dbReference type="PANTHER" id="PTHR46534:SF1">
    <property type="entry name" value="IGGFC-BINDING PROTEIN N-TERMINAL DOMAIN-CONTAINING PROTEIN"/>
    <property type="match status" value="1"/>
</dbReference>
<keyword evidence="4" id="KW-1185">Reference proteome</keyword>
<comment type="caution">
    <text evidence="3">The sequence shown here is derived from an EMBL/GenBank/DDBJ whole genome shotgun (WGS) entry which is preliminary data.</text>
</comment>
<dbReference type="Pfam" id="PF17517">
    <property type="entry name" value="IgGFc_binding"/>
    <property type="match status" value="1"/>
</dbReference>
<keyword evidence="1" id="KW-0472">Membrane</keyword>
<evidence type="ECO:0000313" key="3">
    <source>
        <dbReference type="EMBL" id="KAK3584818.1"/>
    </source>
</evidence>
<reference evidence="3" key="1">
    <citation type="journal article" date="2021" name="Genome Biol. Evol.">
        <title>A High-Quality Reference Genome for a Parasitic Bivalve with Doubly Uniparental Inheritance (Bivalvia: Unionida).</title>
        <authorList>
            <person name="Smith C.H."/>
        </authorList>
    </citation>
    <scope>NUCLEOTIDE SEQUENCE</scope>
    <source>
        <strain evidence="3">CHS0354</strain>
    </source>
</reference>
<keyword evidence="1" id="KW-1133">Transmembrane helix</keyword>
<proteinExistence type="predicted"/>
<protein>
    <recommendedName>
        <fullName evidence="2">IgGFc-binding protein N-terminal domain-containing protein</fullName>
    </recommendedName>
</protein>
<dbReference type="InterPro" id="IPR035234">
    <property type="entry name" value="IgGFc-bd_N"/>
</dbReference>
<evidence type="ECO:0000259" key="2">
    <source>
        <dbReference type="Pfam" id="PF17517"/>
    </source>
</evidence>
<organism evidence="3 4">
    <name type="scientific">Potamilus streckersoni</name>
    <dbReference type="NCBI Taxonomy" id="2493646"/>
    <lineage>
        <taxon>Eukaryota</taxon>
        <taxon>Metazoa</taxon>
        <taxon>Spiralia</taxon>
        <taxon>Lophotrochozoa</taxon>
        <taxon>Mollusca</taxon>
        <taxon>Bivalvia</taxon>
        <taxon>Autobranchia</taxon>
        <taxon>Heteroconchia</taxon>
        <taxon>Palaeoheterodonta</taxon>
        <taxon>Unionida</taxon>
        <taxon>Unionoidea</taxon>
        <taxon>Unionidae</taxon>
        <taxon>Ambleminae</taxon>
        <taxon>Lampsilini</taxon>
        <taxon>Potamilus</taxon>
    </lineage>
</organism>
<evidence type="ECO:0000313" key="4">
    <source>
        <dbReference type="Proteomes" id="UP001195483"/>
    </source>
</evidence>
<reference evidence="3" key="3">
    <citation type="submission" date="2023-05" db="EMBL/GenBank/DDBJ databases">
        <authorList>
            <person name="Smith C.H."/>
        </authorList>
    </citation>
    <scope>NUCLEOTIDE SEQUENCE</scope>
    <source>
        <strain evidence="3">CHS0354</strain>
        <tissue evidence="3">Mantle</tissue>
    </source>
</reference>
<evidence type="ECO:0000256" key="1">
    <source>
        <dbReference type="SAM" id="Phobius"/>
    </source>
</evidence>
<dbReference type="Proteomes" id="UP001195483">
    <property type="component" value="Unassembled WGS sequence"/>
</dbReference>
<dbReference type="PANTHER" id="PTHR46534">
    <property type="entry name" value="IGGFC_BINDING DOMAIN-CONTAINING PROTEIN"/>
    <property type="match status" value="1"/>
</dbReference>
<accession>A0AAE0VNJ6</accession>
<dbReference type="EMBL" id="JAEAOA010000435">
    <property type="protein sequence ID" value="KAK3584818.1"/>
    <property type="molecule type" value="Genomic_DNA"/>
</dbReference>
<reference evidence="3" key="2">
    <citation type="journal article" date="2021" name="Genome Biol. Evol.">
        <title>Developing a high-quality reference genome for a parasitic bivalve with doubly uniparental inheritance (Bivalvia: Unionida).</title>
        <authorList>
            <person name="Smith C.H."/>
        </authorList>
    </citation>
    <scope>NUCLEOTIDE SEQUENCE</scope>
    <source>
        <strain evidence="3">CHS0354</strain>
        <tissue evidence="3">Mantle</tissue>
    </source>
</reference>
<feature type="domain" description="IgGFc-binding protein N-terminal" evidence="2">
    <location>
        <begin position="368"/>
        <end position="666"/>
    </location>
</feature>
<feature type="transmembrane region" description="Helical" evidence="1">
    <location>
        <begin position="887"/>
        <end position="911"/>
    </location>
</feature>
<dbReference type="AlphaFoldDB" id="A0AAE0VNJ6"/>
<gene>
    <name evidence="3" type="ORF">CHS0354_006234</name>
</gene>